<gene>
    <name evidence="1" type="ORF">LARI1_G006119</name>
</gene>
<accession>A0A8T9BKG5</accession>
<proteinExistence type="predicted"/>
<organism evidence="1 2">
    <name type="scientific">Lachnellula arida</name>
    <dbReference type="NCBI Taxonomy" id="1316785"/>
    <lineage>
        <taxon>Eukaryota</taxon>
        <taxon>Fungi</taxon>
        <taxon>Dikarya</taxon>
        <taxon>Ascomycota</taxon>
        <taxon>Pezizomycotina</taxon>
        <taxon>Leotiomycetes</taxon>
        <taxon>Helotiales</taxon>
        <taxon>Lachnaceae</taxon>
        <taxon>Lachnellula</taxon>
    </lineage>
</organism>
<dbReference type="AlphaFoldDB" id="A0A8T9BKG5"/>
<name>A0A8T9BKG5_9HELO</name>
<keyword evidence="2" id="KW-1185">Reference proteome</keyword>
<reference evidence="1 2" key="1">
    <citation type="submission" date="2018-05" db="EMBL/GenBank/DDBJ databases">
        <title>Whole genome sequencing for identification of molecular markers to develop diagnostic detection tools for the regulated plant pathogen Lachnellula willkommii.</title>
        <authorList>
            <person name="Giroux E."/>
            <person name="Bilodeau G."/>
        </authorList>
    </citation>
    <scope>NUCLEOTIDE SEQUENCE [LARGE SCALE GENOMIC DNA]</scope>
    <source>
        <strain evidence="1 2">CBS 203.66</strain>
    </source>
</reference>
<protein>
    <submittedName>
        <fullName evidence="1">Uncharacterized protein</fullName>
    </submittedName>
</protein>
<evidence type="ECO:0000313" key="2">
    <source>
        <dbReference type="Proteomes" id="UP000469559"/>
    </source>
</evidence>
<dbReference type="OrthoDB" id="5275938at2759"/>
<dbReference type="EMBL" id="QGMF01000153">
    <property type="protein sequence ID" value="TVY18702.1"/>
    <property type="molecule type" value="Genomic_DNA"/>
</dbReference>
<comment type="caution">
    <text evidence="1">The sequence shown here is derived from an EMBL/GenBank/DDBJ whole genome shotgun (WGS) entry which is preliminary data.</text>
</comment>
<dbReference type="Proteomes" id="UP000469559">
    <property type="component" value="Unassembled WGS sequence"/>
</dbReference>
<sequence>MIPLPEDDLEATTLFCQITHHRSQDLPRKPSPVCLENLAIFCDKYMCADSVVSYGALWIQRHSGSRSLEDLSRLLLLAYVLDLPESFATVSREMLLLNSGRFTSLWVLDDHPAIHSDLLGEFNNRKTALFRDLQKGIIGLASRMATYNCENVTKANGTYLYSLKTYGLFPYEDLFKAQSFLTIIEKASQFPSYRVERCEMRRCNCYELRDIDLKVELQQGIEKCEKLEPGLCLSCIKTKESLKEESGECLHL</sequence>
<evidence type="ECO:0000313" key="1">
    <source>
        <dbReference type="EMBL" id="TVY18702.1"/>
    </source>
</evidence>